<evidence type="ECO:0000256" key="4">
    <source>
        <dbReference type="SAM" id="Phobius"/>
    </source>
</evidence>
<evidence type="ECO:0000256" key="3">
    <source>
        <dbReference type="RuleBase" id="RU003718"/>
    </source>
</evidence>
<comment type="similarity">
    <text evidence="3">Belongs to the UDP-glycosyltransferase family.</text>
</comment>
<evidence type="ECO:0000313" key="6">
    <source>
        <dbReference type="Proteomes" id="UP000070444"/>
    </source>
</evidence>
<keyword evidence="2 3" id="KW-0808">Transferase</keyword>
<dbReference type="PANTHER" id="PTHR48043">
    <property type="entry name" value="EG:EG0003.4 PROTEIN-RELATED"/>
    <property type="match status" value="1"/>
</dbReference>
<keyword evidence="4" id="KW-0812">Transmembrane</keyword>
<evidence type="ECO:0000256" key="2">
    <source>
        <dbReference type="ARBA" id="ARBA00022679"/>
    </source>
</evidence>
<evidence type="ECO:0000313" key="5">
    <source>
        <dbReference type="EMBL" id="KXN66939.1"/>
    </source>
</evidence>
<dbReference type="PROSITE" id="PS00375">
    <property type="entry name" value="UDPGT"/>
    <property type="match status" value="1"/>
</dbReference>
<dbReference type="EMBL" id="KQ964675">
    <property type="protein sequence ID" value="KXN66939.1"/>
    <property type="molecule type" value="Genomic_DNA"/>
</dbReference>
<keyword evidence="4" id="KW-1133">Transmembrane helix</keyword>
<sequence>MSFYKLGQVQFDSKKSFPPLTPFNNEWTSFNRMSFDSVRTTIVSTYEETFPNYEKFYREEKPDLMICDFGSNSCIDSASKHSIPLAIGHQSLLFWESPSYFTKLGRIEPSTIDQLSLFKRIKHIIWDQRVKEQGYLPYLRELNEARKKWGVPESQYFLANSNLGLGLVNSFVGFDSPRKLATHINFIGPVLSDKVQSMSAELEEFLNTREKVLYVGFGSHVFLNSGIQQKLLELFQKLYNEGKIDGLIWGGLHKTNFDEFPKTYTVNDIEYSTESLVSGEHKNFKLMGWAPQEPVLNHKSTKLFLSHGGLDSVYESLSAGKPLLILPFFADQPRNGVLIEERGIGKVINWYESSQQEIYMQFEELLNPGNVQLQTKLKQIKQLTDFNSKNKFRVPDVIENYIKSAKICRLTSPPKGFEVPCELELLLPIEYTKPEWLLNSWDIYMLLAVSSLVVGFGVLSKFIRVWYWHCNKVKLD</sequence>
<reference evidence="5 6" key="1">
    <citation type="journal article" date="2015" name="Genome Biol. Evol.">
        <title>Phylogenomic analyses indicate that early fungi evolved digesting cell walls of algal ancestors of land plants.</title>
        <authorList>
            <person name="Chang Y."/>
            <person name="Wang S."/>
            <person name="Sekimoto S."/>
            <person name="Aerts A.L."/>
            <person name="Choi C."/>
            <person name="Clum A."/>
            <person name="LaButti K.M."/>
            <person name="Lindquist E.A."/>
            <person name="Yee Ngan C."/>
            <person name="Ohm R.A."/>
            <person name="Salamov A.A."/>
            <person name="Grigoriev I.V."/>
            <person name="Spatafora J.W."/>
            <person name="Berbee M.L."/>
        </authorList>
    </citation>
    <scope>NUCLEOTIDE SEQUENCE [LARGE SCALE GENOMIC DNA]</scope>
    <source>
        <strain evidence="5 6">NRRL 28638</strain>
    </source>
</reference>
<dbReference type="AlphaFoldDB" id="A0A137NWD5"/>
<feature type="transmembrane region" description="Helical" evidence="4">
    <location>
        <begin position="443"/>
        <end position="467"/>
    </location>
</feature>
<dbReference type="Pfam" id="PF00201">
    <property type="entry name" value="UDPGT"/>
    <property type="match status" value="1"/>
</dbReference>
<dbReference type="GO" id="GO:0008194">
    <property type="term" value="F:UDP-glycosyltransferase activity"/>
    <property type="evidence" value="ECO:0007669"/>
    <property type="project" value="InterPro"/>
</dbReference>
<dbReference type="InterPro" id="IPR050271">
    <property type="entry name" value="UDP-glycosyltransferase"/>
</dbReference>
<protein>
    <submittedName>
        <fullName evidence="5">Glycosyltransferase family 1 protein</fullName>
    </submittedName>
</protein>
<name>A0A137NWD5_CONC2</name>
<dbReference type="CDD" id="cd03784">
    <property type="entry name" value="GT1_Gtf-like"/>
    <property type="match status" value="1"/>
</dbReference>
<dbReference type="InterPro" id="IPR002213">
    <property type="entry name" value="UDP_glucos_trans"/>
</dbReference>
<evidence type="ECO:0000256" key="1">
    <source>
        <dbReference type="ARBA" id="ARBA00022676"/>
    </source>
</evidence>
<dbReference type="Gene3D" id="3.40.50.2000">
    <property type="entry name" value="Glycogen Phosphorylase B"/>
    <property type="match status" value="2"/>
</dbReference>
<accession>A0A137NWD5</accession>
<dbReference type="OrthoDB" id="5835829at2759"/>
<keyword evidence="4" id="KW-0472">Membrane</keyword>
<dbReference type="PANTHER" id="PTHR48043:SF145">
    <property type="entry name" value="FI06409P-RELATED"/>
    <property type="match status" value="1"/>
</dbReference>
<gene>
    <name evidence="5" type="ORF">CONCODRAFT_80348</name>
</gene>
<keyword evidence="6" id="KW-1185">Reference proteome</keyword>
<keyword evidence="1 3" id="KW-0328">Glycosyltransferase</keyword>
<proteinExistence type="inferred from homology"/>
<dbReference type="Proteomes" id="UP000070444">
    <property type="component" value="Unassembled WGS sequence"/>
</dbReference>
<organism evidence="5 6">
    <name type="scientific">Conidiobolus coronatus (strain ATCC 28846 / CBS 209.66 / NRRL 28638)</name>
    <name type="common">Delacroixia coronata</name>
    <dbReference type="NCBI Taxonomy" id="796925"/>
    <lineage>
        <taxon>Eukaryota</taxon>
        <taxon>Fungi</taxon>
        <taxon>Fungi incertae sedis</taxon>
        <taxon>Zoopagomycota</taxon>
        <taxon>Entomophthoromycotina</taxon>
        <taxon>Entomophthoromycetes</taxon>
        <taxon>Entomophthorales</taxon>
        <taxon>Ancylistaceae</taxon>
        <taxon>Conidiobolus</taxon>
    </lineage>
</organism>
<dbReference type="InterPro" id="IPR035595">
    <property type="entry name" value="UDP_glycos_trans_CS"/>
</dbReference>
<dbReference type="SUPFAM" id="SSF53756">
    <property type="entry name" value="UDP-Glycosyltransferase/glycogen phosphorylase"/>
    <property type="match status" value="1"/>
</dbReference>